<feature type="signal peptide" evidence="2">
    <location>
        <begin position="1"/>
        <end position="30"/>
    </location>
</feature>
<gene>
    <name evidence="3" type="ORF">LQV63_20895</name>
</gene>
<feature type="chain" id="PRO_5045445231" evidence="2">
    <location>
        <begin position="31"/>
        <end position="182"/>
    </location>
</feature>
<reference evidence="3 4" key="1">
    <citation type="submission" date="2021-11" db="EMBL/GenBank/DDBJ databases">
        <title>Draft genome sequence of Paenibacillus profundus YoMME, a new Gram-positive bacteria with exoelectrogenic properties.</title>
        <authorList>
            <person name="Hubenova Y."/>
            <person name="Hubenova E."/>
            <person name="Manasiev Y."/>
            <person name="Peykov S."/>
            <person name="Mitov M."/>
        </authorList>
    </citation>
    <scope>NUCLEOTIDE SEQUENCE [LARGE SCALE GENOMIC DNA]</scope>
    <source>
        <strain evidence="3 4">YoMME</strain>
    </source>
</reference>
<dbReference type="EMBL" id="JAJNBZ010000020">
    <property type="protein sequence ID" value="MCE5171739.1"/>
    <property type="molecule type" value="Genomic_DNA"/>
</dbReference>
<organism evidence="3 4">
    <name type="scientific">Paenibacillus profundus</name>
    <dbReference type="NCBI Taxonomy" id="1173085"/>
    <lineage>
        <taxon>Bacteria</taxon>
        <taxon>Bacillati</taxon>
        <taxon>Bacillota</taxon>
        <taxon>Bacilli</taxon>
        <taxon>Bacillales</taxon>
        <taxon>Paenibacillaceae</taxon>
        <taxon>Paenibacillus</taxon>
    </lineage>
</organism>
<feature type="compositionally biased region" description="Polar residues" evidence="1">
    <location>
        <begin position="37"/>
        <end position="47"/>
    </location>
</feature>
<evidence type="ECO:0000313" key="4">
    <source>
        <dbReference type="Proteomes" id="UP001199916"/>
    </source>
</evidence>
<name>A0ABS8YLD0_9BACL</name>
<proteinExistence type="predicted"/>
<comment type="caution">
    <text evidence="3">The sequence shown here is derived from an EMBL/GenBank/DDBJ whole genome shotgun (WGS) entry which is preliminary data.</text>
</comment>
<feature type="region of interest" description="Disordered" evidence="1">
    <location>
        <begin position="37"/>
        <end position="73"/>
    </location>
</feature>
<evidence type="ECO:0000256" key="2">
    <source>
        <dbReference type="SAM" id="SignalP"/>
    </source>
</evidence>
<dbReference type="Proteomes" id="UP001199916">
    <property type="component" value="Unassembled WGS sequence"/>
</dbReference>
<keyword evidence="4" id="KW-1185">Reference proteome</keyword>
<dbReference type="InterPro" id="IPR025673">
    <property type="entry name" value="PCYCGC"/>
</dbReference>
<keyword evidence="2" id="KW-0732">Signal</keyword>
<protein>
    <submittedName>
        <fullName evidence="3">PCYCGC domain-containing protein</fullName>
    </submittedName>
</protein>
<dbReference type="PROSITE" id="PS51257">
    <property type="entry name" value="PROKAR_LIPOPROTEIN"/>
    <property type="match status" value="1"/>
</dbReference>
<accession>A0ABS8YLD0</accession>
<dbReference type="RefSeq" id="WP_233698121.1">
    <property type="nucleotide sequence ID" value="NZ_JAJNBZ010000020.1"/>
</dbReference>
<evidence type="ECO:0000313" key="3">
    <source>
        <dbReference type="EMBL" id="MCE5171739.1"/>
    </source>
</evidence>
<sequence>MFTKIQPKRKQRNLYRLVSATVILSLSLVAAGCSSAETDSQPSASHAQEQHERLLPNGDLQQTTASRNDLPPFLDDKKEEMRLIYTLAAQNHELLQHIPCYCGCGEIAGHESNLNCFVAQMEDDGAVQWDDHGTRCGVCLEIAVEASQMQREGKSMRDIRQAIDEKYKEGYAEPTPTPLPTV</sequence>
<dbReference type="Pfam" id="PF13798">
    <property type="entry name" value="PCYCGC"/>
    <property type="match status" value="1"/>
</dbReference>
<evidence type="ECO:0000256" key="1">
    <source>
        <dbReference type="SAM" id="MobiDB-lite"/>
    </source>
</evidence>